<name>A0ABW9U6J1_9BACL</name>
<reference evidence="2 3" key="1">
    <citation type="submission" date="2019-12" db="EMBL/GenBank/DDBJ databases">
        <authorList>
            <person name="Huq M.A."/>
        </authorList>
    </citation>
    <scope>NUCLEOTIDE SEQUENCE [LARGE SCALE GENOMIC DNA]</scope>
    <source>
        <strain evidence="2 3">MAH-34</strain>
    </source>
</reference>
<dbReference type="EMBL" id="WSEM01000008">
    <property type="protein sequence ID" value="MVQ34769.1"/>
    <property type="molecule type" value="Genomic_DNA"/>
</dbReference>
<keyword evidence="3" id="KW-1185">Reference proteome</keyword>
<dbReference type="InterPro" id="IPR023210">
    <property type="entry name" value="NADP_OxRdtase_dom"/>
</dbReference>
<sequence length="290" mass="32812">MNKECKNMEYVAFGKTNVMVSRIGFGGAPAGLRNYLQEYNPDLPENNNHIIAAIDAALEAGINYFDTAPGYGSGKSEELMGYALKGSRNAVFLASKAKICPPDDLRRSLEQSLQRLQTDRLDFFQLHGTSYKDQDVQQVLHEGILEQMMQFKAEGLVRFIGFTSEDSNRAVYDFIQCGQFDIMQICYNILMQHPYDPNRPFGSILEAEKAGLGIAVMRAFTSGVFQRWMAMVHPENHFDYTEALIQFVLSNPHVDVALIGMRNAEEVRKNVAICDNLSGRVDIRQMFTYY</sequence>
<dbReference type="PANTHER" id="PTHR43312">
    <property type="entry name" value="D-THREO-ALDOSE 1-DEHYDROGENASE"/>
    <property type="match status" value="1"/>
</dbReference>
<organism evidence="2 3">
    <name type="scientific">Paenibacillus anseongense</name>
    <dbReference type="NCBI Taxonomy" id="2682845"/>
    <lineage>
        <taxon>Bacteria</taxon>
        <taxon>Bacillati</taxon>
        <taxon>Bacillota</taxon>
        <taxon>Bacilli</taxon>
        <taxon>Bacillales</taxon>
        <taxon>Paenibacillaceae</taxon>
        <taxon>Paenibacillus</taxon>
    </lineage>
</organism>
<proteinExistence type="predicted"/>
<feature type="domain" description="NADP-dependent oxidoreductase" evidence="1">
    <location>
        <begin position="24"/>
        <end position="229"/>
    </location>
</feature>
<dbReference type="InterPro" id="IPR053135">
    <property type="entry name" value="AKR2_Oxidoreductase"/>
</dbReference>
<dbReference type="PANTHER" id="PTHR43312:SF1">
    <property type="entry name" value="NADP-DEPENDENT OXIDOREDUCTASE DOMAIN-CONTAINING PROTEIN"/>
    <property type="match status" value="1"/>
</dbReference>
<protein>
    <recommendedName>
        <fullName evidence="1">NADP-dependent oxidoreductase domain-containing protein</fullName>
    </recommendedName>
</protein>
<dbReference type="CDD" id="cd19105">
    <property type="entry name" value="AKR_unchar"/>
    <property type="match status" value="1"/>
</dbReference>
<evidence type="ECO:0000259" key="1">
    <source>
        <dbReference type="Pfam" id="PF00248"/>
    </source>
</evidence>
<dbReference type="Gene3D" id="3.20.20.100">
    <property type="entry name" value="NADP-dependent oxidoreductase domain"/>
    <property type="match status" value="1"/>
</dbReference>
<dbReference type="Pfam" id="PF00248">
    <property type="entry name" value="Aldo_ket_red"/>
    <property type="match status" value="1"/>
</dbReference>
<evidence type="ECO:0000313" key="2">
    <source>
        <dbReference type="EMBL" id="MVQ34769.1"/>
    </source>
</evidence>
<evidence type="ECO:0000313" key="3">
    <source>
        <dbReference type="Proteomes" id="UP000467637"/>
    </source>
</evidence>
<gene>
    <name evidence="2" type="ORF">GON05_08885</name>
</gene>
<comment type="caution">
    <text evidence="2">The sequence shown here is derived from an EMBL/GenBank/DDBJ whole genome shotgun (WGS) entry which is preliminary data.</text>
</comment>
<dbReference type="InterPro" id="IPR036812">
    <property type="entry name" value="NAD(P)_OxRdtase_dom_sf"/>
</dbReference>
<dbReference type="SUPFAM" id="SSF51430">
    <property type="entry name" value="NAD(P)-linked oxidoreductase"/>
    <property type="match status" value="1"/>
</dbReference>
<dbReference type="Proteomes" id="UP000467637">
    <property type="component" value="Unassembled WGS sequence"/>
</dbReference>
<accession>A0ABW9U6J1</accession>